<keyword evidence="2" id="KW-1185">Reference proteome</keyword>
<gene>
    <name evidence="1" type="ORF">QFC21_003635</name>
</gene>
<organism evidence="1 2">
    <name type="scientific">Naganishia friedmannii</name>
    <dbReference type="NCBI Taxonomy" id="89922"/>
    <lineage>
        <taxon>Eukaryota</taxon>
        <taxon>Fungi</taxon>
        <taxon>Dikarya</taxon>
        <taxon>Basidiomycota</taxon>
        <taxon>Agaricomycotina</taxon>
        <taxon>Tremellomycetes</taxon>
        <taxon>Filobasidiales</taxon>
        <taxon>Filobasidiaceae</taxon>
        <taxon>Naganishia</taxon>
    </lineage>
</organism>
<protein>
    <submittedName>
        <fullName evidence="1">Uncharacterized protein</fullName>
    </submittedName>
</protein>
<dbReference type="EMBL" id="JASBWT010000011">
    <property type="protein sequence ID" value="KAJ9100591.1"/>
    <property type="molecule type" value="Genomic_DNA"/>
</dbReference>
<sequence>MSSIGPTLPPHLQNRNKDDGEKSKTEAQQAGASASASTATATATNDEDGEDTFGPALPPHLLAKRKNAVAGPSAPPAASPPSLNVAKNVGPTLPPHLAARREYESDSDDDDEDVGPSIHMASRGESAGDGVREFLEREARIAKEREEAAKPKEMKRDEWMLVPPENADFVNTIDPLKGRGFSRMAIEPKKAQDMTLWTETPAERQQRLRDEVIGKKRKAENAGPTMTDEEIADMKRRKKRDAEITDSINQHNTTLRGKTLVDQHAQKLSSSDKSKKSGEEAPGIWDRDSMMGVSGKLMTERDRSKAITDARALNDRFGHSKRGTKKRSLTTVGEELLAPHIENGLVVEVDFSAPFAPDAHKAETNETPAAKKVCVLQSATTNVKGGKAVPEYVSMGKRQLSPGPSAGSREQSSLEAKTLKATPRKRQKTAASPSPVKRVKKSSSVPVEDDLVTVNDEWPDWPAPHTAMERAREFIVDM</sequence>
<evidence type="ECO:0000313" key="1">
    <source>
        <dbReference type="EMBL" id="KAJ9100591.1"/>
    </source>
</evidence>
<comment type="caution">
    <text evidence="1">The sequence shown here is derived from an EMBL/GenBank/DDBJ whole genome shotgun (WGS) entry which is preliminary data.</text>
</comment>
<name>A0ACC2VP89_9TREE</name>
<proteinExistence type="predicted"/>
<reference evidence="1" key="1">
    <citation type="submission" date="2023-04" db="EMBL/GenBank/DDBJ databases">
        <title>Draft Genome sequencing of Naganishia species isolated from polar environments using Oxford Nanopore Technology.</title>
        <authorList>
            <person name="Leo P."/>
            <person name="Venkateswaran K."/>
        </authorList>
    </citation>
    <scope>NUCLEOTIDE SEQUENCE</scope>
    <source>
        <strain evidence="1">MNA-CCFEE 5423</strain>
    </source>
</reference>
<dbReference type="Proteomes" id="UP001227268">
    <property type="component" value="Unassembled WGS sequence"/>
</dbReference>
<evidence type="ECO:0000313" key="2">
    <source>
        <dbReference type="Proteomes" id="UP001227268"/>
    </source>
</evidence>
<accession>A0ACC2VP89</accession>